<keyword evidence="8" id="KW-1185">Reference proteome</keyword>
<feature type="transmembrane region" description="Helical" evidence="6">
    <location>
        <begin position="60"/>
        <end position="77"/>
    </location>
</feature>
<evidence type="ECO:0000256" key="3">
    <source>
        <dbReference type="ARBA" id="ARBA00022692"/>
    </source>
</evidence>
<evidence type="ECO:0000256" key="2">
    <source>
        <dbReference type="ARBA" id="ARBA00022448"/>
    </source>
</evidence>
<dbReference type="GO" id="GO:0015086">
    <property type="term" value="F:cadmium ion transmembrane transporter activity"/>
    <property type="evidence" value="ECO:0007669"/>
    <property type="project" value="TreeGrafter"/>
</dbReference>
<dbReference type="GeneID" id="31357960"/>
<dbReference type="AlphaFoldDB" id="D3AZQ1"/>
<dbReference type="Pfam" id="PF01566">
    <property type="entry name" value="Nramp"/>
    <property type="match status" value="1"/>
</dbReference>
<evidence type="ECO:0000313" key="8">
    <source>
        <dbReference type="Proteomes" id="UP000001396"/>
    </source>
</evidence>
<evidence type="ECO:0000256" key="4">
    <source>
        <dbReference type="ARBA" id="ARBA00022989"/>
    </source>
</evidence>
<dbReference type="RefSeq" id="XP_020437539.1">
    <property type="nucleotide sequence ID" value="XM_020573422.1"/>
</dbReference>
<dbReference type="PANTHER" id="PTHR11706:SF33">
    <property type="entry name" value="NATURAL RESISTANCE-ASSOCIATED MACROPHAGE PROTEIN 2"/>
    <property type="match status" value="1"/>
</dbReference>
<dbReference type="InParanoid" id="D3AZQ1"/>
<proteinExistence type="predicted"/>
<gene>
    <name evidence="7" type="primary">nramp1</name>
    <name evidence="7" type="ORF">PPL_02435</name>
</gene>
<dbReference type="FunCoup" id="D3AZQ1">
    <property type="interactions" value="196"/>
</dbReference>
<dbReference type="PANTHER" id="PTHR11706">
    <property type="entry name" value="SOLUTE CARRIER PROTEIN FAMILY 11 MEMBER"/>
    <property type="match status" value="1"/>
</dbReference>
<organism evidence="7 8">
    <name type="scientific">Heterostelium pallidum (strain ATCC 26659 / Pp 5 / PN500)</name>
    <name type="common">Cellular slime mold</name>
    <name type="synonym">Polysphondylium pallidum</name>
    <dbReference type="NCBI Taxonomy" id="670386"/>
    <lineage>
        <taxon>Eukaryota</taxon>
        <taxon>Amoebozoa</taxon>
        <taxon>Evosea</taxon>
        <taxon>Eumycetozoa</taxon>
        <taxon>Dictyostelia</taxon>
        <taxon>Acytosteliales</taxon>
        <taxon>Acytosteliaceae</taxon>
        <taxon>Heterostelium</taxon>
    </lineage>
</organism>
<reference evidence="7 8" key="1">
    <citation type="journal article" date="2011" name="Genome Res.">
        <title>Phylogeny-wide analysis of social amoeba genomes highlights ancient origins for complex intercellular communication.</title>
        <authorList>
            <person name="Heidel A.J."/>
            <person name="Lawal H.M."/>
            <person name="Felder M."/>
            <person name="Schilde C."/>
            <person name="Helps N.R."/>
            <person name="Tunggal B."/>
            <person name="Rivero F."/>
            <person name="John U."/>
            <person name="Schleicher M."/>
            <person name="Eichinger L."/>
            <person name="Platzer M."/>
            <person name="Noegel A.A."/>
            <person name="Schaap P."/>
            <person name="Gloeckner G."/>
        </authorList>
    </citation>
    <scope>NUCLEOTIDE SEQUENCE [LARGE SCALE GENOMIC DNA]</scope>
    <source>
        <strain evidence="8">ATCC 26659 / Pp 5 / PN500</strain>
    </source>
</reference>
<dbReference type="OMA" id="FSVIMAC"/>
<dbReference type="Proteomes" id="UP000001396">
    <property type="component" value="Unassembled WGS sequence"/>
</dbReference>
<evidence type="ECO:0000313" key="7">
    <source>
        <dbReference type="EMBL" id="EFA85430.1"/>
    </source>
</evidence>
<evidence type="ECO:0000256" key="5">
    <source>
        <dbReference type="ARBA" id="ARBA00023136"/>
    </source>
</evidence>
<evidence type="ECO:0000256" key="1">
    <source>
        <dbReference type="ARBA" id="ARBA00004141"/>
    </source>
</evidence>
<feature type="transmembrane region" description="Helical" evidence="6">
    <location>
        <begin position="233"/>
        <end position="254"/>
    </location>
</feature>
<sequence>MTELAIIGSDIQEVIGTAIAINILSNGVIPLWAGVLITAVDTFTFLFLENYGIRKLEAFFCSLISIMAITFLVEYIISKPDQFQVFKGCVIPYVTRSNVSEAVGILGAVIMPHNIYLHSALVQSRDIQRKDKRQVRIANKYFAIESGIALFISFIINLLVVSVFAVGFIGIADIGLSTAATYLQEKYGKIAKYVWAIGLLAAGQCSTMTGTYSGQFVMEGFLRLKIRPWKRLLLTRLTAIVPAIVVAILSNTHLDALDQWLNVLQSVQLPFAILPVLYFTSREEVMGKEFKNHWLNNIFVRFLSLVIIGINIYLIITFATQISTAWWMIFILCFGFFFYFAFIIYLSLGKTQAQVVSSKIRSIFNRETAGYQAFDSETVIQ</sequence>
<dbReference type="EMBL" id="ADBJ01000008">
    <property type="protein sequence ID" value="EFA85430.1"/>
    <property type="molecule type" value="Genomic_DNA"/>
</dbReference>
<name>D3AZQ1_HETP5</name>
<protein>
    <submittedName>
        <fullName evidence="7">Solute carrier family 11 member 1</fullName>
    </submittedName>
</protein>
<dbReference type="STRING" id="670386.D3AZQ1"/>
<keyword evidence="3 6" id="KW-0812">Transmembrane</keyword>
<dbReference type="GO" id="GO:0005384">
    <property type="term" value="F:manganese ion transmembrane transporter activity"/>
    <property type="evidence" value="ECO:0007669"/>
    <property type="project" value="TreeGrafter"/>
</dbReference>
<accession>D3AZQ1</accession>
<dbReference type="InterPro" id="IPR001046">
    <property type="entry name" value="NRAMP_fam"/>
</dbReference>
<feature type="transmembrane region" description="Helical" evidence="6">
    <location>
        <begin position="299"/>
        <end position="319"/>
    </location>
</feature>
<feature type="transmembrane region" description="Helical" evidence="6">
    <location>
        <begin position="192"/>
        <end position="212"/>
    </location>
</feature>
<feature type="transmembrane region" description="Helical" evidence="6">
    <location>
        <begin position="325"/>
        <end position="348"/>
    </location>
</feature>
<evidence type="ECO:0000256" key="6">
    <source>
        <dbReference type="SAM" id="Phobius"/>
    </source>
</evidence>
<dbReference type="PRINTS" id="PR00447">
    <property type="entry name" value="NATRESASSCMP"/>
</dbReference>
<keyword evidence="5 6" id="KW-0472">Membrane</keyword>
<dbReference type="GO" id="GO:0005886">
    <property type="term" value="C:plasma membrane"/>
    <property type="evidence" value="ECO:0007669"/>
    <property type="project" value="TreeGrafter"/>
</dbReference>
<feature type="transmembrane region" description="Helical" evidence="6">
    <location>
        <begin position="260"/>
        <end position="279"/>
    </location>
</feature>
<dbReference type="GO" id="GO:0005381">
    <property type="term" value="F:iron ion transmembrane transporter activity"/>
    <property type="evidence" value="ECO:0007669"/>
    <property type="project" value="TreeGrafter"/>
</dbReference>
<feature type="transmembrane region" description="Helical" evidence="6">
    <location>
        <begin position="102"/>
        <end position="121"/>
    </location>
</feature>
<feature type="transmembrane region" description="Helical" evidence="6">
    <location>
        <begin position="142"/>
        <end position="172"/>
    </location>
</feature>
<dbReference type="NCBIfam" id="TIGR01197">
    <property type="entry name" value="nramp"/>
    <property type="match status" value="1"/>
</dbReference>
<keyword evidence="2" id="KW-0813">Transport</keyword>
<dbReference type="GO" id="GO:0010008">
    <property type="term" value="C:endosome membrane"/>
    <property type="evidence" value="ECO:0007669"/>
    <property type="project" value="TreeGrafter"/>
</dbReference>
<comment type="subcellular location">
    <subcellularLocation>
        <location evidence="1">Membrane</location>
        <topology evidence="1">Multi-pass membrane protein</topology>
    </subcellularLocation>
</comment>
<keyword evidence="4 6" id="KW-1133">Transmembrane helix</keyword>
<comment type="caution">
    <text evidence="7">The sequence shown here is derived from an EMBL/GenBank/DDBJ whole genome shotgun (WGS) entry which is preliminary data.</text>
</comment>